<evidence type="ECO:0000313" key="1">
    <source>
        <dbReference type="EMBL" id="KAK0481252.1"/>
    </source>
</evidence>
<dbReference type="Proteomes" id="UP001175227">
    <property type="component" value="Unassembled WGS sequence"/>
</dbReference>
<protein>
    <submittedName>
        <fullName evidence="2">Uncharacterized protein</fullName>
    </submittedName>
</protein>
<organism evidence="2 3">
    <name type="scientific">Armillaria novae-zelandiae</name>
    <dbReference type="NCBI Taxonomy" id="153914"/>
    <lineage>
        <taxon>Eukaryota</taxon>
        <taxon>Fungi</taxon>
        <taxon>Dikarya</taxon>
        <taxon>Basidiomycota</taxon>
        <taxon>Agaricomycotina</taxon>
        <taxon>Agaricomycetes</taxon>
        <taxon>Agaricomycetidae</taxon>
        <taxon>Agaricales</taxon>
        <taxon>Marasmiineae</taxon>
        <taxon>Physalacriaceae</taxon>
        <taxon>Armillaria</taxon>
    </lineage>
</organism>
<accession>A0AA39TD74</accession>
<dbReference type="AlphaFoldDB" id="A0AA39TD74"/>
<reference evidence="2" key="1">
    <citation type="submission" date="2023-06" db="EMBL/GenBank/DDBJ databases">
        <authorList>
            <consortium name="Lawrence Berkeley National Laboratory"/>
            <person name="Ahrendt S."/>
            <person name="Sahu N."/>
            <person name="Indic B."/>
            <person name="Wong-Bajracharya J."/>
            <person name="Merenyi Z."/>
            <person name="Ke H.-M."/>
            <person name="Monk M."/>
            <person name="Kocsube S."/>
            <person name="Drula E."/>
            <person name="Lipzen A."/>
            <person name="Balint B."/>
            <person name="Henrissat B."/>
            <person name="Andreopoulos B."/>
            <person name="Martin F.M."/>
            <person name="Harder C.B."/>
            <person name="Rigling D."/>
            <person name="Ford K.L."/>
            <person name="Foster G.D."/>
            <person name="Pangilinan J."/>
            <person name="Papanicolaou A."/>
            <person name="Barry K."/>
            <person name="LaButti K."/>
            <person name="Viragh M."/>
            <person name="Koriabine M."/>
            <person name="Yan M."/>
            <person name="Riley R."/>
            <person name="Champramary S."/>
            <person name="Plett K.L."/>
            <person name="Tsai I.J."/>
            <person name="Slot J."/>
            <person name="Sipos G."/>
            <person name="Plett J."/>
            <person name="Nagy L.G."/>
            <person name="Grigoriev I.V."/>
        </authorList>
    </citation>
    <scope>NUCLEOTIDE SEQUENCE</scope>
    <source>
        <strain evidence="2">ICMP 16352</strain>
    </source>
</reference>
<evidence type="ECO:0000313" key="3">
    <source>
        <dbReference type="Proteomes" id="UP001175227"/>
    </source>
</evidence>
<dbReference type="EMBL" id="JAUEPR010000008">
    <property type="protein sequence ID" value="KAK0481256.1"/>
    <property type="molecule type" value="Genomic_DNA"/>
</dbReference>
<proteinExistence type="predicted"/>
<sequence length="337" mass="38822">MPTLTIAEELAPIFGQIESINILLRCWQAEFAAIKADQDRFELETHAYEQTNEFIRSLLLPENLPPSVAATAKKPKRVIQVSGVLAASKVKIALARKRKAYSEPLPPPGPSTSKILFVFNACQGTSKRCWIVMDASVGHEQGEISSRCHHRHFYLAIHPSMHAKLPSPNFYSILEINHVLTHAKTLFSQDLRDPIYQNHEAILSLLPYDLSPTGKKLFLVKQAKRELAWYERLTCSVDEYMLKEKMLEKIHLRHILGEHALSIMEWTVMYGRAIEVVNRKNRIFLKDIMKAELLKYIIVLSTPTMQRTLHTFNSRLTCLTMTVWQEIKFQVLEEYLE</sequence>
<gene>
    <name evidence="1" type="ORF">IW261DRAFT_1418365</name>
    <name evidence="2" type="ORF">IW261DRAFT_1418367</name>
</gene>
<keyword evidence="3" id="KW-1185">Reference proteome</keyword>
<dbReference type="EMBL" id="JAUEPR010000008">
    <property type="protein sequence ID" value="KAK0481252.1"/>
    <property type="molecule type" value="Genomic_DNA"/>
</dbReference>
<name>A0AA39TD74_9AGAR</name>
<evidence type="ECO:0000313" key="2">
    <source>
        <dbReference type="EMBL" id="KAK0481256.1"/>
    </source>
</evidence>
<comment type="caution">
    <text evidence="2">The sequence shown here is derived from an EMBL/GenBank/DDBJ whole genome shotgun (WGS) entry which is preliminary data.</text>
</comment>